<name>A0A8J6L4N2_MICOH</name>
<organism evidence="1 2">
    <name type="scientific">Microtus ochrogaster</name>
    <name type="common">Prairie vole</name>
    <dbReference type="NCBI Taxonomy" id="79684"/>
    <lineage>
        <taxon>Eukaryota</taxon>
        <taxon>Metazoa</taxon>
        <taxon>Chordata</taxon>
        <taxon>Craniata</taxon>
        <taxon>Vertebrata</taxon>
        <taxon>Euteleostomi</taxon>
        <taxon>Mammalia</taxon>
        <taxon>Eutheria</taxon>
        <taxon>Euarchontoglires</taxon>
        <taxon>Glires</taxon>
        <taxon>Rodentia</taxon>
        <taxon>Myomorpha</taxon>
        <taxon>Muroidea</taxon>
        <taxon>Cricetidae</taxon>
        <taxon>Arvicolinae</taxon>
        <taxon>Microtus</taxon>
    </lineage>
</organism>
<dbReference type="Proteomes" id="UP000710432">
    <property type="component" value="Unassembled WGS sequence"/>
</dbReference>
<gene>
    <name evidence="1" type="ORF">LTLLF_139805</name>
</gene>
<reference evidence="1" key="1">
    <citation type="submission" date="2020-03" db="EMBL/GenBank/DDBJ databases">
        <title>Studies in the Genomics of Life Span.</title>
        <authorList>
            <person name="Glass D."/>
        </authorList>
    </citation>
    <scope>NUCLEOTIDE SEQUENCE</scope>
    <source>
        <strain evidence="1">LTLLF</strain>
        <tissue evidence="1">Muscle</tissue>
    </source>
</reference>
<proteinExistence type="predicted"/>
<evidence type="ECO:0000313" key="1">
    <source>
        <dbReference type="EMBL" id="KAH0513607.1"/>
    </source>
</evidence>
<dbReference type="AlphaFoldDB" id="A0A8J6L4N2"/>
<dbReference type="EMBL" id="JAATJU010021479">
    <property type="protein sequence ID" value="KAH0513607.1"/>
    <property type="molecule type" value="Genomic_DNA"/>
</dbReference>
<comment type="caution">
    <text evidence="1">The sequence shown here is derived from an EMBL/GenBank/DDBJ whole genome shotgun (WGS) entry which is preliminary data.</text>
</comment>
<protein>
    <submittedName>
        <fullName evidence="1">Galectin-3</fullName>
    </submittedName>
</protein>
<accession>A0A8J6L4N2</accession>
<sequence>MQKPANLKSGRAPTLGVTQVLYLLCPLDSRQAVQRPLLCLSDQRQQECIRLCLQLDHQPDPQHPFLLLDRHAPHLVVLIQPLLCQALAQQGHMLRQICPFQSYLGHMVHPQIQLGHTPLLHLQCQEHRLFHGALCHQEPGDHQHRILALQDRIPHQDPILLQIIPTKCLLDLLVLHQCLVAPTTIKLAVDEEVARCSLKFMDMHMKAYIQMAASLLVKGAHE</sequence>
<evidence type="ECO:0000313" key="2">
    <source>
        <dbReference type="Proteomes" id="UP000710432"/>
    </source>
</evidence>